<dbReference type="eggNOG" id="COG0331">
    <property type="taxonomic scope" value="Bacteria"/>
</dbReference>
<dbReference type="InterPro" id="IPR050858">
    <property type="entry name" value="Mal-CoA-ACP_Trans/PKS_FabD"/>
</dbReference>
<dbReference type="Pfam" id="PF00698">
    <property type="entry name" value="Acyl_transf_1"/>
    <property type="match status" value="1"/>
</dbReference>
<gene>
    <name evidence="6" type="primary">fabD</name>
    <name evidence="6" type="ORF">FEAC_17350</name>
</gene>
<dbReference type="Gene3D" id="3.40.366.10">
    <property type="entry name" value="Malonyl-Coenzyme A Acyl Carrier Protein, domain 2"/>
    <property type="match status" value="1"/>
</dbReference>
<dbReference type="SUPFAM" id="SSF52151">
    <property type="entry name" value="FabD/lysophospholipase-like"/>
    <property type="match status" value="1"/>
</dbReference>
<evidence type="ECO:0000256" key="2">
    <source>
        <dbReference type="ARBA" id="ARBA00022679"/>
    </source>
</evidence>
<dbReference type="GeneID" id="78372890"/>
<accession>A0A0D8FTA2</accession>
<dbReference type="EC" id="2.3.1.39" evidence="1"/>
<dbReference type="PANTHER" id="PTHR42681">
    <property type="entry name" value="MALONYL-COA-ACYL CARRIER PROTEIN TRANSACYLASE, MITOCHONDRIAL"/>
    <property type="match status" value="1"/>
</dbReference>
<dbReference type="EMBL" id="JXUW01000015">
    <property type="protein sequence ID" value="KJE76508.1"/>
    <property type="molecule type" value="Genomic_DNA"/>
</dbReference>
<evidence type="ECO:0000259" key="5">
    <source>
        <dbReference type="SMART" id="SM00827"/>
    </source>
</evidence>
<dbReference type="PANTHER" id="PTHR42681:SF1">
    <property type="entry name" value="MALONYL-COA-ACYL CARRIER PROTEIN TRANSACYLASE, MITOCHONDRIAL"/>
    <property type="match status" value="1"/>
</dbReference>
<dbReference type="GO" id="GO:0006633">
    <property type="term" value="P:fatty acid biosynthetic process"/>
    <property type="evidence" value="ECO:0007669"/>
    <property type="project" value="TreeGrafter"/>
</dbReference>
<evidence type="ECO:0000256" key="3">
    <source>
        <dbReference type="ARBA" id="ARBA00023315"/>
    </source>
</evidence>
<dbReference type="OrthoDB" id="3248271at2"/>
<dbReference type="Gene3D" id="3.30.70.250">
    <property type="entry name" value="Malonyl-CoA ACP transacylase, ACP-binding"/>
    <property type="match status" value="1"/>
</dbReference>
<evidence type="ECO:0000313" key="6">
    <source>
        <dbReference type="EMBL" id="KJE76508.1"/>
    </source>
</evidence>
<reference evidence="6 7" key="1">
    <citation type="submission" date="2015-01" db="EMBL/GenBank/DDBJ databases">
        <title>Draft genome of the acidophilic iron oxidizer Ferrimicrobium acidiphilum strain T23.</title>
        <authorList>
            <person name="Poehlein A."/>
            <person name="Eisen S."/>
            <person name="Schloemann M."/>
            <person name="Johnson B.D."/>
            <person name="Daniel R."/>
            <person name="Muehling M."/>
        </authorList>
    </citation>
    <scope>NUCLEOTIDE SEQUENCE [LARGE SCALE GENOMIC DNA]</scope>
    <source>
        <strain evidence="6 7">T23</strain>
    </source>
</reference>
<evidence type="ECO:0000256" key="1">
    <source>
        <dbReference type="ARBA" id="ARBA00013258"/>
    </source>
</evidence>
<dbReference type="InterPro" id="IPR014043">
    <property type="entry name" value="Acyl_transferase_dom"/>
</dbReference>
<dbReference type="SMART" id="SM00827">
    <property type="entry name" value="PKS_AT"/>
    <property type="match status" value="1"/>
</dbReference>
<organism evidence="6 7">
    <name type="scientific">Ferrimicrobium acidiphilum DSM 19497</name>
    <dbReference type="NCBI Taxonomy" id="1121877"/>
    <lineage>
        <taxon>Bacteria</taxon>
        <taxon>Bacillati</taxon>
        <taxon>Actinomycetota</taxon>
        <taxon>Acidimicrobiia</taxon>
        <taxon>Acidimicrobiales</taxon>
        <taxon>Acidimicrobiaceae</taxon>
        <taxon>Ferrimicrobium</taxon>
    </lineage>
</organism>
<keyword evidence="7" id="KW-1185">Reference proteome</keyword>
<name>A0A0D8FTA2_9ACTN</name>
<feature type="domain" description="Malonyl-CoA:ACP transacylase (MAT)" evidence="5">
    <location>
        <begin position="6"/>
        <end position="313"/>
    </location>
</feature>
<comment type="caution">
    <text evidence="6">The sequence shown here is derived from an EMBL/GenBank/DDBJ whole genome shotgun (WGS) entry which is preliminary data.</text>
</comment>
<dbReference type="Proteomes" id="UP000032336">
    <property type="component" value="Unassembled WGS sequence"/>
</dbReference>
<dbReference type="GO" id="GO:0005829">
    <property type="term" value="C:cytosol"/>
    <property type="evidence" value="ECO:0007669"/>
    <property type="project" value="TreeGrafter"/>
</dbReference>
<evidence type="ECO:0000313" key="7">
    <source>
        <dbReference type="Proteomes" id="UP000032336"/>
    </source>
</evidence>
<dbReference type="InterPro" id="IPR016035">
    <property type="entry name" value="Acyl_Trfase/lysoPLipase"/>
</dbReference>
<evidence type="ECO:0000256" key="4">
    <source>
        <dbReference type="ARBA" id="ARBA00048462"/>
    </source>
</evidence>
<keyword evidence="3 6" id="KW-0012">Acyltransferase</keyword>
<dbReference type="InterPro" id="IPR001227">
    <property type="entry name" value="Ac_transferase_dom_sf"/>
</dbReference>
<protein>
    <recommendedName>
        <fullName evidence="1">[acyl-carrier-protein] S-malonyltransferase</fullName>
        <ecNumber evidence="1">2.3.1.39</ecNumber>
    </recommendedName>
</protein>
<comment type="catalytic activity">
    <reaction evidence="4">
        <text>holo-[ACP] + malonyl-CoA = malonyl-[ACP] + CoA</text>
        <dbReference type="Rhea" id="RHEA:41792"/>
        <dbReference type="Rhea" id="RHEA-COMP:9623"/>
        <dbReference type="Rhea" id="RHEA-COMP:9685"/>
        <dbReference type="ChEBI" id="CHEBI:57287"/>
        <dbReference type="ChEBI" id="CHEBI:57384"/>
        <dbReference type="ChEBI" id="CHEBI:64479"/>
        <dbReference type="ChEBI" id="CHEBI:78449"/>
        <dbReference type="EC" id="2.3.1.39"/>
    </reaction>
</comment>
<sequence>MSWALLFPGQGSQRPGMISTIAQNPASIRVLDSARSLIGGENLDWLDTSGGLATTSGTQLSLFIAGVASVASLTSSLMPNYVAGHSVGALAAAVTCGAISFEEGLDLVKVRGRVMEQLHPSGYGMAAVLRRTEREVRHMVAAVNRADDPLFVAIVNADNQVVVAGSEAALGRLAEVAGGSVTRLNIKTPSHCPHLTAVTDMLSTKLATIPTRELRCSYVLNSRPRTTIDARAVLDDLALSPSVELRWLDMLTLLSELGVELFVEAQPGDVLTRIVRQVLPHTRAVAIKDVTPLELEMLIELAADGRPSLRPPTEEYW</sequence>
<dbReference type="SUPFAM" id="SSF55048">
    <property type="entry name" value="Probable ACP-binding domain of malonyl-CoA ACP transacylase"/>
    <property type="match status" value="1"/>
</dbReference>
<dbReference type="AlphaFoldDB" id="A0A0D8FTA2"/>
<dbReference type="GO" id="GO:0004314">
    <property type="term" value="F:[acyl-carrier-protein] S-malonyltransferase activity"/>
    <property type="evidence" value="ECO:0007669"/>
    <property type="project" value="UniProtKB-EC"/>
</dbReference>
<keyword evidence="2 6" id="KW-0808">Transferase</keyword>
<dbReference type="InterPro" id="IPR016036">
    <property type="entry name" value="Malonyl_transacylase_ACP-bd"/>
</dbReference>
<proteinExistence type="predicted"/>
<dbReference type="STRING" id="1121877.FEAC_17350"/>
<dbReference type="RefSeq" id="WP_052574657.1">
    <property type="nucleotide sequence ID" value="NZ_JQKF01000012.1"/>
</dbReference>